<name>A0AB73HYD4_AQUAC</name>
<dbReference type="AlphaFoldDB" id="A0AB73HYD4"/>
<organism evidence="2 3">
    <name type="scientific">Aquipseudomonas alcaligenes</name>
    <name type="common">Pseudomonas alcaligenes</name>
    <dbReference type="NCBI Taxonomy" id="43263"/>
    <lineage>
        <taxon>Bacteria</taxon>
        <taxon>Pseudomonadati</taxon>
        <taxon>Pseudomonadota</taxon>
        <taxon>Gammaproteobacteria</taxon>
        <taxon>Pseudomonadales</taxon>
        <taxon>Pseudomonadaceae</taxon>
        <taxon>Aquipseudomonas</taxon>
    </lineage>
</organism>
<comment type="caution">
    <text evidence="2">The sequence shown here is derived from an EMBL/GenBank/DDBJ whole genome shotgun (WGS) entry which is preliminary data.</text>
</comment>
<gene>
    <name evidence="2" type="ORF">N7380_11645</name>
</gene>
<dbReference type="EC" id="4.2.1.47" evidence="2"/>
<evidence type="ECO:0000313" key="2">
    <source>
        <dbReference type="EMBL" id="MDH0142975.1"/>
    </source>
</evidence>
<dbReference type="Pfam" id="PF16363">
    <property type="entry name" value="GDP_Man_Dehyd"/>
    <property type="match status" value="1"/>
</dbReference>
<dbReference type="Gene3D" id="3.90.25.10">
    <property type="entry name" value="UDP-galactose 4-epimerase, domain 1"/>
    <property type="match status" value="1"/>
</dbReference>
<dbReference type="SUPFAM" id="SSF51735">
    <property type="entry name" value="NAD(P)-binding Rossmann-fold domains"/>
    <property type="match status" value="1"/>
</dbReference>
<evidence type="ECO:0000259" key="1">
    <source>
        <dbReference type="Pfam" id="PF16363"/>
    </source>
</evidence>
<dbReference type="Proteomes" id="UP001158058">
    <property type="component" value="Unassembled WGS sequence"/>
</dbReference>
<accession>A0AB73HYD4</accession>
<reference evidence="2" key="1">
    <citation type="submission" date="2022-09" db="EMBL/GenBank/DDBJ databases">
        <title>Intensive care unit water sources are persistently colonized with multi-drug resistant bacteria and are the site of extensive horizontal gene transfer of antibiotic resistance genes.</title>
        <authorList>
            <person name="Diorio-Toth L."/>
        </authorList>
    </citation>
    <scope>NUCLEOTIDE SEQUENCE</scope>
    <source>
        <strain evidence="2">GD04146</strain>
    </source>
</reference>
<keyword evidence="2" id="KW-0456">Lyase</keyword>
<proteinExistence type="predicted"/>
<evidence type="ECO:0000313" key="3">
    <source>
        <dbReference type="Proteomes" id="UP001158058"/>
    </source>
</evidence>
<dbReference type="RefSeq" id="WP_280001675.1">
    <property type="nucleotide sequence ID" value="NZ_JAODZF010000006.1"/>
</dbReference>
<dbReference type="InterPro" id="IPR036291">
    <property type="entry name" value="NAD(P)-bd_dom_sf"/>
</dbReference>
<dbReference type="PANTHER" id="PTHR43000">
    <property type="entry name" value="DTDP-D-GLUCOSE 4,6-DEHYDRATASE-RELATED"/>
    <property type="match status" value="1"/>
</dbReference>
<dbReference type="EMBL" id="JAODZF010000006">
    <property type="protein sequence ID" value="MDH0142975.1"/>
    <property type="molecule type" value="Genomic_DNA"/>
</dbReference>
<dbReference type="GO" id="GO:0008446">
    <property type="term" value="F:GDP-mannose 4,6-dehydratase activity"/>
    <property type="evidence" value="ECO:0007669"/>
    <property type="project" value="UniProtKB-EC"/>
</dbReference>
<protein>
    <submittedName>
        <fullName evidence="2">GDP-mannose 4,6-dehydratase</fullName>
        <ecNumber evidence="2">4.2.1.47</ecNumber>
    </submittedName>
</protein>
<dbReference type="InterPro" id="IPR016040">
    <property type="entry name" value="NAD(P)-bd_dom"/>
</dbReference>
<feature type="domain" description="NAD(P)-binding" evidence="1">
    <location>
        <begin position="37"/>
        <end position="291"/>
    </location>
</feature>
<dbReference type="Gene3D" id="3.40.50.720">
    <property type="entry name" value="NAD(P)-binding Rossmann-like Domain"/>
    <property type="match status" value="1"/>
</dbReference>
<sequence>MKQRLLVTGLSGFVGQQLRQFLKAHGAWELVEPVAGYDLLDADSLVSLCHDARADAVIHLAGQTFVPEAFRDPAHTLQVNLLGTLNLLQALKQTDFAGAFLYVSSGDVYGQVDEDLLPIGENHAPRPRNPYAVSKVSAELLCLQWSFIEPWRIMVARPFNHIGPGQSDAFVVPSIARQLVRIRKGLQEPVLELGDIDVTRDFLDVRDVLAAYLALLESGRSGEIYNVCSGHEQSVRGLIYELVRLADVPVEIRQDPARMRRAEQRRVVGSAAKLHNETGWKPGITITETLQSVLSDWETRELQE</sequence>